<gene>
    <name evidence="2" type="ORF">M408DRAFT_303916</name>
</gene>
<organism evidence="2 3">
    <name type="scientific">Serendipita vermifera MAFF 305830</name>
    <dbReference type="NCBI Taxonomy" id="933852"/>
    <lineage>
        <taxon>Eukaryota</taxon>
        <taxon>Fungi</taxon>
        <taxon>Dikarya</taxon>
        <taxon>Basidiomycota</taxon>
        <taxon>Agaricomycotina</taxon>
        <taxon>Agaricomycetes</taxon>
        <taxon>Sebacinales</taxon>
        <taxon>Serendipitaceae</taxon>
        <taxon>Serendipita</taxon>
    </lineage>
</organism>
<feature type="transmembrane region" description="Helical" evidence="1">
    <location>
        <begin position="20"/>
        <end position="39"/>
    </location>
</feature>
<feature type="transmembrane region" description="Helical" evidence="1">
    <location>
        <begin position="177"/>
        <end position="197"/>
    </location>
</feature>
<dbReference type="AlphaFoldDB" id="A0A0C2WUT1"/>
<reference evidence="3" key="2">
    <citation type="submission" date="2015-01" db="EMBL/GenBank/DDBJ databases">
        <title>Evolutionary Origins and Diversification of the Mycorrhizal Mutualists.</title>
        <authorList>
            <consortium name="DOE Joint Genome Institute"/>
            <consortium name="Mycorrhizal Genomics Consortium"/>
            <person name="Kohler A."/>
            <person name="Kuo A."/>
            <person name="Nagy L.G."/>
            <person name="Floudas D."/>
            <person name="Copeland A."/>
            <person name="Barry K.W."/>
            <person name="Cichocki N."/>
            <person name="Veneault-Fourrey C."/>
            <person name="LaButti K."/>
            <person name="Lindquist E.A."/>
            <person name="Lipzen A."/>
            <person name="Lundell T."/>
            <person name="Morin E."/>
            <person name="Murat C."/>
            <person name="Riley R."/>
            <person name="Ohm R."/>
            <person name="Sun H."/>
            <person name="Tunlid A."/>
            <person name="Henrissat B."/>
            <person name="Grigoriev I.V."/>
            <person name="Hibbett D.S."/>
            <person name="Martin F."/>
        </authorList>
    </citation>
    <scope>NUCLEOTIDE SEQUENCE [LARGE SCALE GENOMIC DNA]</scope>
    <source>
        <strain evidence="3">MAFF 305830</strain>
    </source>
</reference>
<name>A0A0C2WUT1_SERVB</name>
<feature type="transmembrane region" description="Helical" evidence="1">
    <location>
        <begin position="104"/>
        <end position="124"/>
    </location>
</feature>
<keyword evidence="1" id="KW-1133">Transmembrane helix</keyword>
<keyword evidence="3" id="KW-1185">Reference proteome</keyword>
<evidence type="ECO:0008006" key="4">
    <source>
        <dbReference type="Google" id="ProtNLM"/>
    </source>
</evidence>
<accession>A0A0C2WUT1</accession>
<evidence type="ECO:0000313" key="3">
    <source>
        <dbReference type="Proteomes" id="UP000054097"/>
    </source>
</evidence>
<evidence type="ECO:0000256" key="1">
    <source>
        <dbReference type="SAM" id="Phobius"/>
    </source>
</evidence>
<dbReference type="OrthoDB" id="3350812at2759"/>
<keyword evidence="1" id="KW-0472">Membrane</keyword>
<dbReference type="HOGENOM" id="CLU_1078344_0_0_1"/>
<dbReference type="EMBL" id="KN824286">
    <property type="protein sequence ID" value="KIM29953.1"/>
    <property type="molecule type" value="Genomic_DNA"/>
</dbReference>
<dbReference type="Proteomes" id="UP000054097">
    <property type="component" value="Unassembled WGS sequence"/>
</dbReference>
<sequence>MVVWSSPIYGDSDSGLGVLLAQTLTYVAATLLLCIRVLTLYPSRRWSSAFVYSYLVATHVVIIAVGVYGLVEDRDEYFDGYSYADTMGAIPVVGNRCGLETPRLLGVSLLLLLPLEILIIGLQLKHGLHRRYLTRDTSITTTPLLYVFYRDGTAYFAFIFVVRLTTGILLARRLSPFYLFTFIEFSLTSIAVSRLFIHLRLAVSRQDEDNGEISTQEQVMISGMFRRSEELSLAGTSSRHQTNNAHHIKLTDTEHWTK</sequence>
<proteinExistence type="predicted"/>
<protein>
    <recommendedName>
        <fullName evidence="4">Integral membrane protein</fullName>
    </recommendedName>
</protein>
<evidence type="ECO:0000313" key="2">
    <source>
        <dbReference type="EMBL" id="KIM29953.1"/>
    </source>
</evidence>
<feature type="transmembrane region" description="Helical" evidence="1">
    <location>
        <begin position="51"/>
        <end position="71"/>
    </location>
</feature>
<feature type="transmembrane region" description="Helical" evidence="1">
    <location>
        <begin position="153"/>
        <end position="171"/>
    </location>
</feature>
<keyword evidence="1" id="KW-0812">Transmembrane</keyword>
<reference evidence="2 3" key="1">
    <citation type="submission" date="2014-04" db="EMBL/GenBank/DDBJ databases">
        <authorList>
            <consortium name="DOE Joint Genome Institute"/>
            <person name="Kuo A."/>
            <person name="Zuccaro A."/>
            <person name="Kohler A."/>
            <person name="Nagy L.G."/>
            <person name="Floudas D."/>
            <person name="Copeland A."/>
            <person name="Barry K.W."/>
            <person name="Cichocki N."/>
            <person name="Veneault-Fourrey C."/>
            <person name="LaButti K."/>
            <person name="Lindquist E.A."/>
            <person name="Lipzen A."/>
            <person name="Lundell T."/>
            <person name="Morin E."/>
            <person name="Murat C."/>
            <person name="Sun H."/>
            <person name="Tunlid A."/>
            <person name="Henrissat B."/>
            <person name="Grigoriev I.V."/>
            <person name="Hibbett D.S."/>
            <person name="Martin F."/>
            <person name="Nordberg H.P."/>
            <person name="Cantor M.N."/>
            <person name="Hua S.X."/>
        </authorList>
    </citation>
    <scope>NUCLEOTIDE SEQUENCE [LARGE SCALE GENOMIC DNA]</scope>
    <source>
        <strain evidence="2 3">MAFF 305830</strain>
    </source>
</reference>